<feature type="transmembrane region" description="Helical" evidence="4">
    <location>
        <begin position="101"/>
        <end position="119"/>
    </location>
</feature>
<dbReference type="PANTHER" id="PTHR11360">
    <property type="entry name" value="MONOCARBOXYLATE TRANSPORTER"/>
    <property type="match status" value="1"/>
</dbReference>
<evidence type="ECO:0000256" key="2">
    <source>
        <dbReference type="ARBA" id="ARBA00006727"/>
    </source>
</evidence>
<evidence type="ECO:0000313" key="7">
    <source>
        <dbReference type="Proteomes" id="UP001390339"/>
    </source>
</evidence>
<feature type="transmembrane region" description="Helical" evidence="4">
    <location>
        <begin position="258"/>
        <end position="278"/>
    </location>
</feature>
<gene>
    <name evidence="6" type="ORF">PGQ11_008316</name>
</gene>
<organism evidence="6 7">
    <name type="scientific">Apiospora arundinis</name>
    <dbReference type="NCBI Taxonomy" id="335852"/>
    <lineage>
        <taxon>Eukaryota</taxon>
        <taxon>Fungi</taxon>
        <taxon>Dikarya</taxon>
        <taxon>Ascomycota</taxon>
        <taxon>Pezizomycotina</taxon>
        <taxon>Sordariomycetes</taxon>
        <taxon>Xylariomycetidae</taxon>
        <taxon>Amphisphaeriales</taxon>
        <taxon>Apiosporaceae</taxon>
        <taxon>Apiospora</taxon>
    </lineage>
</organism>
<comment type="caution">
    <text evidence="6">The sequence shown here is derived from an EMBL/GenBank/DDBJ whole genome shotgun (WGS) entry which is preliminary data.</text>
</comment>
<feature type="transmembrane region" description="Helical" evidence="4">
    <location>
        <begin position="423"/>
        <end position="441"/>
    </location>
</feature>
<dbReference type="InterPro" id="IPR036259">
    <property type="entry name" value="MFS_trans_sf"/>
</dbReference>
<keyword evidence="4" id="KW-1133">Transmembrane helix</keyword>
<feature type="transmembrane region" description="Helical" evidence="4">
    <location>
        <begin position="365"/>
        <end position="385"/>
    </location>
</feature>
<keyword evidence="4" id="KW-0812">Transmembrane</keyword>
<dbReference type="InterPro" id="IPR020846">
    <property type="entry name" value="MFS_dom"/>
</dbReference>
<dbReference type="Gene3D" id="1.20.1250.20">
    <property type="entry name" value="MFS general substrate transporter like domains"/>
    <property type="match status" value="2"/>
</dbReference>
<dbReference type="Pfam" id="PF07690">
    <property type="entry name" value="MFS_1"/>
    <property type="match status" value="1"/>
</dbReference>
<evidence type="ECO:0000313" key="6">
    <source>
        <dbReference type="EMBL" id="KAK8862081.1"/>
    </source>
</evidence>
<reference evidence="6 7" key="1">
    <citation type="journal article" date="2024" name="IMA Fungus">
        <title>Apiospora arundinis, a panoply of carbohydrate-active enzymes and secondary metabolites.</title>
        <authorList>
            <person name="Sorensen T."/>
            <person name="Petersen C."/>
            <person name="Muurmann A.T."/>
            <person name="Christiansen J.V."/>
            <person name="Brundto M.L."/>
            <person name="Overgaard C.K."/>
            <person name="Boysen A.T."/>
            <person name="Wollenberg R.D."/>
            <person name="Larsen T.O."/>
            <person name="Sorensen J.L."/>
            <person name="Nielsen K.L."/>
            <person name="Sondergaard T.E."/>
        </authorList>
    </citation>
    <scope>NUCLEOTIDE SEQUENCE [LARGE SCALE GENOMIC DNA]</scope>
    <source>
        <strain evidence="6 7">AAU 773</strain>
    </source>
</reference>
<feature type="region of interest" description="Disordered" evidence="3">
    <location>
        <begin position="79"/>
        <end position="99"/>
    </location>
</feature>
<keyword evidence="7" id="KW-1185">Reference proteome</keyword>
<keyword evidence="4" id="KW-0472">Membrane</keyword>
<name>A0ABR2IET4_9PEZI</name>
<evidence type="ECO:0000259" key="5">
    <source>
        <dbReference type="PROSITE" id="PS50850"/>
    </source>
</evidence>
<evidence type="ECO:0000256" key="4">
    <source>
        <dbReference type="SAM" id="Phobius"/>
    </source>
</evidence>
<dbReference type="SUPFAM" id="SSF103473">
    <property type="entry name" value="MFS general substrate transporter"/>
    <property type="match status" value="1"/>
</dbReference>
<feature type="region of interest" description="Disordered" evidence="3">
    <location>
        <begin position="1"/>
        <end position="67"/>
    </location>
</feature>
<feature type="transmembrane region" description="Helical" evidence="4">
    <location>
        <begin position="461"/>
        <end position="481"/>
    </location>
</feature>
<evidence type="ECO:0000256" key="3">
    <source>
        <dbReference type="SAM" id="MobiDB-lite"/>
    </source>
</evidence>
<dbReference type="InterPro" id="IPR050327">
    <property type="entry name" value="Proton-linked_MCT"/>
</dbReference>
<feature type="compositionally biased region" description="Polar residues" evidence="3">
    <location>
        <begin position="27"/>
        <end position="39"/>
    </location>
</feature>
<protein>
    <submittedName>
        <fullName evidence="6">Major facilitator superfamily domain-containing protein</fullName>
    </submittedName>
</protein>
<feature type="transmembrane region" description="Helical" evidence="4">
    <location>
        <begin position="227"/>
        <end position="246"/>
    </location>
</feature>
<feature type="transmembrane region" description="Helical" evidence="4">
    <location>
        <begin position="334"/>
        <end position="353"/>
    </location>
</feature>
<dbReference type="PANTHER" id="PTHR11360:SF130">
    <property type="entry name" value="MAJOR FACILITATOR SUPERFAMILY (MFS) PROFILE DOMAIN-CONTAINING PROTEIN-RELATED"/>
    <property type="match status" value="1"/>
</dbReference>
<proteinExistence type="inferred from homology"/>
<feature type="transmembrane region" description="Helical" evidence="4">
    <location>
        <begin position="199"/>
        <end position="220"/>
    </location>
</feature>
<accession>A0ABR2IET4</accession>
<dbReference type="Proteomes" id="UP001390339">
    <property type="component" value="Unassembled WGS sequence"/>
</dbReference>
<feature type="domain" description="Major facilitator superfamily (MFS) profile" evidence="5">
    <location>
        <begin position="101"/>
        <end position="487"/>
    </location>
</feature>
<feature type="transmembrane region" description="Helical" evidence="4">
    <location>
        <begin position="391"/>
        <end position="411"/>
    </location>
</feature>
<evidence type="ECO:0000256" key="1">
    <source>
        <dbReference type="ARBA" id="ARBA00004141"/>
    </source>
</evidence>
<feature type="transmembrane region" description="Helical" evidence="4">
    <location>
        <begin position="166"/>
        <end position="187"/>
    </location>
</feature>
<dbReference type="EMBL" id="JAPCWZ010000005">
    <property type="protein sequence ID" value="KAK8862081.1"/>
    <property type="molecule type" value="Genomic_DNA"/>
</dbReference>
<dbReference type="PROSITE" id="PS50850">
    <property type="entry name" value="MFS"/>
    <property type="match status" value="1"/>
</dbReference>
<dbReference type="InterPro" id="IPR011701">
    <property type="entry name" value="MFS"/>
</dbReference>
<feature type="transmembrane region" description="Helical" evidence="4">
    <location>
        <begin position="139"/>
        <end position="159"/>
    </location>
</feature>
<comment type="subcellular location">
    <subcellularLocation>
        <location evidence="1">Membrane</location>
        <topology evidence="1">Multi-pass membrane protein</topology>
    </subcellularLocation>
</comment>
<sequence>MGIMDEKNDSQPPKIIEMTPTDGPSGPGTSIHSQPQSEVGDTILPLPSRDGPSRPRRTSTAARASEDLRRAASNALTQVASRLTTRDLPEPPPPPDGGRQAWIQVACGWLVIFTTWGYVNSFGAFQTHYTLTMDNSPSQISWIGSIQTFLTLIIGAFSGRLLDAGLFLPTLLVGAVIQVLGMFLMSISTSYWSLMLTQGVLTGIGGGIFFTPSLALVATYFKDRRALAVGLATTGNSAGGMIYPVVVRQLIPMLGFGWTARILAFINLGCLAVVLAFMRPRLPPRKSGPLIDLSAFKEVVYVGFVAGLFCLMWANYYTFYYIASYGNQVLGLDYSKASILVIILNGAGMPFRVLPPLLADRIGPINVLIPVAFFWAIVTWCWFAVGSVTQYYVFTVFYGISAGAFQCLMPTTVASITDRLDMVGTRLGMAFAVVSFASLTGPPIGGALQGAMDGRFTGAQAWAASVTTLSLAMFGFARFYLSGWQLAKKC</sequence>
<feature type="transmembrane region" description="Helical" evidence="4">
    <location>
        <begin position="299"/>
        <end position="322"/>
    </location>
</feature>
<comment type="similarity">
    <text evidence="2">Belongs to the major facilitator superfamily. Monocarboxylate porter (TC 2.A.1.13) family.</text>
</comment>